<dbReference type="InterPro" id="IPR052452">
    <property type="entry name" value="Ankyrin-MYND_dom_contain_2"/>
</dbReference>
<dbReference type="InterPro" id="IPR002110">
    <property type="entry name" value="Ankyrin_rpt"/>
</dbReference>
<dbReference type="PROSITE" id="PS01360">
    <property type="entry name" value="ZF_MYND_1"/>
    <property type="match status" value="1"/>
</dbReference>
<dbReference type="Proteomes" id="UP001153737">
    <property type="component" value="Chromosome 12"/>
</dbReference>
<evidence type="ECO:0000313" key="13">
    <source>
        <dbReference type="Proteomes" id="UP001153737"/>
    </source>
</evidence>
<keyword evidence="13" id="KW-1185">Reference proteome</keyword>
<dbReference type="InterPro" id="IPR036770">
    <property type="entry name" value="Ankyrin_rpt-contain_sf"/>
</dbReference>
<dbReference type="AlphaFoldDB" id="A0A9P0DF55"/>
<dbReference type="Gene3D" id="1.25.40.20">
    <property type="entry name" value="Ankyrin repeat-containing domain"/>
    <property type="match status" value="1"/>
</dbReference>
<evidence type="ECO:0000256" key="4">
    <source>
        <dbReference type="ARBA" id="ARBA00022771"/>
    </source>
</evidence>
<dbReference type="SUPFAM" id="SSF48403">
    <property type="entry name" value="Ankyrin repeat"/>
    <property type="match status" value="1"/>
</dbReference>
<evidence type="ECO:0000256" key="8">
    <source>
        <dbReference type="ARBA" id="ARBA00023273"/>
    </source>
</evidence>
<dbReference type="InterPro" id="IPR002893">
    <property type="entry name" value="Znf_MYND"/>
</dbReference>
<dbReference type="CDD" id="cd23020">
    <property type="entry name" value="zf-HIT"/>
    <property type="match status" value="1"/>
</dbReference>
<keyword evidence="7" id="KW-0969">Cilium</keyword>
<evidence type="ECO:0000313" key="12">
    <source>
        <dbReference type="EMBL" id="CAH1118958.1"/>
    </source>
</evidence>
<dbReference type="SUPFAM" id="SSF144232">
    <property type="entry name" value="HIT/MYND zinc finger-like"/>
    <property type="match status" value="1"/>
</dbReference>
<dbReference type="SMART" id="SM00248">
    <property type="entry name" value="ANK"/>
    <property type="match status" value="4"/>
</dbReference>
<feature type="domain" description="MYND-type" evidence="11">
    <location>
        <begin position="331"/>
        <end position="368"/>
    </location>
</feature>
<dbReference type="Gene3D" id="6.10.140.2220">
    <property type="match status" value="1"/>
</dbReference>
<evidence type="ECO:0000256" key="1">
    <source>
        <dbReference type="ARBA" id="ARBA00004138"/>
    </source>
</evidence>
<evidence type="ECO:0000256" key="3">
    <source>
        <dbReference type="ARBA" id="ARBA00022737"/>
    </source>
</evidence>
<dbReference type="PROSITE" id="PS50088">
    <property type="entry name" value="ANK_REPEAT"/>
    <property type="match status" value="2"/>
</dbReference>
<dbReference type="PANTHER" id="PTHR24150">
    <property type="entry name" value="ANKYRIN REPEAT AND MYND DOMAIN-CONTAINING PROTEIN 2"/>
    <property type="match status" value="1"/>
</dbReference>
<keyword evidence="8" id="KW-0966">Cell projection</keyword>
<dbReference type="Pfam" id="PF01753">
    <property type="entry name" value="zf-MYND"/>
    <property type="match status" value="1"/>
</dbReference>
<organism evidence="12 13">
    <name type="scientific">Phaedon cochleariae</name>
    <name type="common">Mustard beetle</name>
    <dbReference type="NCBI Taxonomy" id="80249"/>
    <lineage>
        <taxon>Eukaryota</taxon>
        <taxon>Metazoa</taxon>
        <taxon>Ecdysozoa</taxon>
        <taxon>Arthropoda</taxon>
        <taxon>Hexapoda</taxon>
        <taxon>Insecta</taxon>
        <taxon>Pterygota</taxon>
        <taxon>Neoptera</taxon>
        <taxon>Endopterygota</taxon>
        <taxon>Coleoptera</taxon>
        <taxon>Polyphaga</taxon>
        <taxon>Cucujiformia</taxon>
        <taxon>Chrysomeloidea</taxon>
        <taxon>Chrysomelidae</taxon>
        <taxon>Chrysomelinae</taxon>
        <taxon>Chrysomelini</taxon>
        <taxon>Phaedon</taxon>
    </lineage>
</organism>
<gene>
    <name evidence="12" type="ORF">PHAECO_LOCUS2968</name>
</gene>
<evidence type="ECO:0000256" key="7">
    <source>
        <dbReference type="ARBA" id="ARBA00023069"/>
    </source>
</evidence>
<keyword evidence="3" id="KW-0677">Repeat</keyword>
<feature type="repeat" description="ANK" evidence="9">
    <location>
        <begin position="47"/>
        <end position="79"/>
    </location>
</feature>
<accession>A0A9P0DF55</accession>
<proteinExistence type="predicted"/>
<evidence type="ECO:0000259" key="11">
    <source>
        <dbReference type="PROSITE" id="PS50865"/>
    </source>
</evidence>
<dbReference type="PANTHER" id="PTHR24150:SF8">
    <property type="entry name" value="ANKYRIN REPEAT AND MYND DOMAIN-CONTAINING PROTEIN 2"/>
    <property type="match status" value="1"/>
</dbReference>
<protein>
    <recommendedName>
        <fullName evidence="11">MYND-type domain-containing protein</fullName>
    </recommendedName>
</protein>
<dbReference type="Pfam" id="PF12796">
    <property type="entry name" value="Ank_2"/>
    <property type="match status" value="1"/>
</dbReference>
<sequence>MVDHQENNLKKLTENEKQIFGAIDQNDIVRLKTLLSEVANVNFVDENSMTPLQHAAYKGNKEIVQLLLDQGSDVNYCEHQHNYTALHFAGLSGNSDVCLALLLAGAKSLVTNTVGRNAAQMAAFVGHHSCVAVINNYIPKQDVDYYTKVHGTQSIPTLPPFLADSFHKFIMQVNIHPVKVALNVQNFVGLSEHLTELKKVLELMSEREIKRGAEMNEVMSFKFHYLAYVIGEIAKIRQRQNNTKKDEADDEKKLDITELFTRKLLKPGKDGQMEVMDGFLKECIREFPFRDCTLFRQIVTSLAGEDPPSPFNVINASINGQRGFVDNLSICSTCGEEKPTKKCSKCKSVQYCDRNCQRLHWHWHKKCCSRISQGLHENDIQVKPSANEIAADIQNLLVNDQN</sequence>
<dbReference type="OrthoDB" id="10257049at2759"/>
<comment type="subcellular location">
    <subcellularLocation>
        <location evidence="1">Cell projection</location>
        <location evidence="1">Cilium</location>
    </subcellularLocation>
</comment>
<name>A0A9P0DF55_PHACE</name>
<dbReference type="GO" id="GO:0008270">
    <property type="term" value="F:zinc ion binding"/>
    <property type="evidence" value="ECO:0007669"/>
    <property type="project" value="UniProtKB-KW"/>
</dbReference>
<reference evidence="12" key="1">
    <citation type="submission" date="2022-01" db="EMBL/GenBank/DDBJ databases">
        <authorList>
            <person name="King R."/>
        </authorList>
    </citation>
    <scope>NUCLEOTIDE SEQUENCE</scope>
</reference>
<evidence type="ECO:0000256" key="10">
    <source>
        <dbReference type="PROSITE-ProRule" id="PRU00134"/>
    </source>
</evidence>
<dbReference type="EMBL" id="OU896718">
    <property type="protein sequence ID" value="CAH1118958.1"/>
    <property type="molecule type" value="Genomic_DNA"/>
</dbReference>
<evidence type="ECO:0000256" key="2">
    <source>
        <dbReference type="ARBA" id="ARBA00022723"/>
    </source>
</evidence>
<dbReference type="GO" id="GO:0005929">
    <property type="term" value="C:cilium"/>
    <property type="evidence" value="ECO:0007669"/>
    <property type="project" value="UniProtKB-SubCell"/>
</dbReference>
<evidence type="ECO:0000256" key="6">
    <source>
        <dbReference type="ARBA" id="ARBA00023043"/>
    </source>
</evidence>
<evidence type="ECO:0000256" key="5">
    <source>
        <dbReference type="ARBA" id="ARBA00022833"/>
    </source>
</evidence>
<feature type="repeat" description="ANK" evidence="9">
    <location>
        <begin position="81"/>
        <end position="113"/>
    </location>
</feature>
<keyword evidence="4 10" id="KW-0863">Zinc-finger</keyword>
<keyword evidence="2" id="KW-0479">Metal-binding</keyword>
<dbReference type="PROSITE" id="PS50297">
    <property type="entry name" value="ANK_REP_REGION"/>
    <property type="match status" value="1"/>
</dbReference>
<reference evidence="12" key="2">
    <citation type="submission" date="2022-10" db="EMBL/GenBank/DDBJ databases">
        <authorList>
            <consortium name="ENA_rothamsted_submissions"/>
            <consortium name="culmorum"/>
            <person name="King R."/>
        </authorList>
    </citation>
    <scope>NUCLEOTIDE SEQUENCE</scope>
</reference>
<evidence type="ECO:0000256" key="9">
    <source>
        <dbReference type="PROSITE-ProRule" id="PRU00023"/>
    </source>
</evidence>
<dbReference type="PROSITE" id="PS50865">
    <property type="entry name" value="ZF_MYND_2"/>
    <property type="match status" value="1"/>
</dbReference>
<keyword evidence="6 9" id="KW-0040">ANK repeat</keyword>
<keyword evidence="5" id="KW-0862">Zinc</keyword>